<dbReference type="AlphaFoldDB" id="A0A5C4NCQ1"/>
<evidence type="ECO:0000256" key="2">
    <source>
        <dbReference type="SAM" id="MobiDB-lite"/>
    </source>
</evidence>
<keyword evidence="5" id="KW-1185">Reference proteome</keyword>
<dbReference type="EMBL" id="VDFV01000032">
    <property type="protein sequence ID" value="TNC66582.1"/>
    <property type="molecule type" value="Genomic_DNA"/>
</dbReference>
<comment type="similarity">
    <text evidence="1">Belongs to the glycosyl hydrolase 16 family.</text>
</comment>
<proteinExistence type="inferred from homology"/>
<dbReference type="GO" id="GO:0005975">
    <property type="term" value="P:carbohydrate metabolic process"/>
    <property type="evidence" value="ECO:0007669"/>
    <property type="project" value="InterPro"/>
</dbReference>
<sequence length="263" mass="27797">MARGLARSHLDQHGALSGHHPGPLGLGQEQGAVRSGTALTAATLCLLRAGEPEEPGGRIVSDWPAGQSSCLAWSPANVRPAPDGRIELHLGPAPPDADRLRQGGEVQSCAVAAEGLWEWEAQAPALVPGAVFGLFAYRADHAAQPWLEFDIEFVGPDTRRARLNIHMQASSAAPVTLEAARGGPVLAELGFDAARGLHRYGIAVTGREVVFTADGRVLGRFSPSDMPGRLWAGGLLRGFANLWCVDTTLESWAGSWRASGQPR</sequence>
<dbReference type="InterPro" id="IPR000757">
    <property type="entry name" value="Beta-glucanase-like"/>
</dbReference>
<dbReference type="PROSITE" id="PS51762">
    <property type="entry name" value="GH16_2"/>
    <property type="match status" value="1"/>
</dbReference>
<feature type="region of interest" description="Disordered" evidence="2">
    <location>
        <begin position="1"/>
        <end position="30"/>
    </location>
</feature>
<feature type="compositionally biased region" description="Low complexity" evidence="2">
    <location>
        <begin position="13"/>
        <end position="27"/>
    </location>
</feature>
<feature type="domain" description="GH16" evidence="3">
    <location>
        <begin position="46"/>
        <end position="263"/>
    </location>
</feature>
<dbReference type="InterPro" id="IPR013320">
    <property type="entry name" value="ConA-like_dom_sf"/>
</dbReference>
<reference evidence="4 5" key="1">
    <citation type="submission" date="2019-06" db="EMBL/GenBank/DDBJ databases">
        <authorList>
            <person name="Jiang L."/>
        </authorList>
    </citation>
    <scope>NUCLEOTIDE SEQUENCE [LARGE SCALE GENOMIC DNA]</scope>
    <source>
        <strain evidence="4 5">YIM 48858</strain>
    </source>
</reference>
<comment type="caution">
    <text evidence="4">The sequence shown here is derived from an EMBL/GenBank/DDBJ whole genome shotgun (WGS) entry which is preliminary data.</text>
</comment>
<dbReference type="Proteomes" id="UP000305709">
    <property type="component" value="Unassembled WGS sequence"/>
</dbReference>
<evidence type="ECO:0000256" key="1">
    <source>
        <dbReference type="ARBA" id="ARBA00006865"/>
    </source>
</evidence>
<organism evidence="4 5">
    <name type="scientific">Rubellimicrobium roseum</name>
    <dbReference type="NCBI Taxonomy" id="687525"/>
    <lineage>
        <taxon>Bacteria</taxon>
        <taxon>Pseudomonadati</taxon>
        <taxon>Pseudomonadota</taxon>
        <taxon>Alphaproteobacteria</taxon>
        <taxon>Rhodobacterales</taxon>
        <taxon>Roseobacteraceae</taxon>
        <taxon>Rubellimicrobium</taxon>
    </lineage>
</organism>
<evidence type="ECO:0000313" key="5">
    <source>
        <dbReference type="Proteomes" id="UP000305709"/>
    </source>
</evidence>
<dbReference type="Pfam" id="PF00722">
    <property type="entry name" value="Glyco_hydro_16"/>
    <property type="match status" value="1"/>
</dbReference>
<evidence type="ECO:0000259" key="3">
    <source>
        <dbReference type="PROSITE" id="PS51762"/>
    </source>
</evidence>
<accession>A0A5C4NCQ1</accession>
<gene>
    <name evidence="4" type="ORF">FHG71_16485</name>
</gene>
<evidence type="ECO:0000313" key="4">
    <source>
        <dbReference type="EMBL" id="TNC66582.1"/>
    </source>
</evidence>
<dbReference type="OrthoDB" id="7667126at2"/>
<name>A0A5C4NCQ1_9RHOB</name>
<dbReference type="SUPFAM" id="SSF49899">
    <property type="entry name" value="Concanavalin A-like lectins/glucanases"/>
    <property type="match status" value="1"/>
</dbReference>
<protein>
    <submittedName>
        <fullName evidence="4">Glycosyl hydrolase family protein</fullName>
    </submittedName>
</protein>
<keyword evidence="4" id="KW-0378">Hydrolase</keyword>
<dbReference type="Gene3D" id="2.60.120.200">
    <property type="match status" value="1"/>
</dbReference>
<dbReference type="GO" id="GO:0004553">
    <property type="term" value="F:hydrolase activity, hydrolyzing O-glycosyl compounds"/>
    <property type="evidence" value="ECO:0007669"/>
    <property type="project" value="InterPro"/>
</dbReference>